<feature type="transmembrane region" description="Helical" evidence="1">
    <location>
        <begin position="63"/>
        <end position="84"/>
    </location>
</feature>
<protein>
    <submittedName>
        <fullName evidence="2">Uncharacterized protein</fullName>
    </submittedName>
</protein>
<comment type="caution">
    <text evidence="2">The sequence shown here is derived from an EMBL/GenBank/DDBJ whole genome shotgun (WGS) entry which is preliminary data.</text>
</comment>
<dbReference type="Proteomes" id="UP000217784">
    <property type="component" value="Unassembled WGS sequence"/>
</dbReference>
<organism evidence="2 3">
    <name type="scientific">Methanobacterium bryantii</name>
    <dbReference type="NCBI Taxonomy" id="2161"/>
    <lineage>
        <taxon>Archaea</taxon>
        <taxon>Methanobacteriati</taxon>
        <taxon>Methanobacteriota</taxon>
        <taxon>Methanomada group</taxon>
        <taxon>Methanobacteria</taxon>
        <taxon>Methanobacteriales</taxon>
        <taxon>Methanobacteriaceae</taxon>
        <taxon>Methanobacterium</taxon>
    </lineage>
</organism>
<keyword evidence="1" id="KW-0472">Membrane</keyword>
<evidence type="ECO:0000313" key="2">
    <source>
        <dbReference type="EMBL" id="PAV05569.1"/>
    </source>
</evidence>
<sequence length="160" mass="18675">MKNEKNKIKSFMDNLSSKRQEKDKNSKRSEYIGAIVVNVILLYIFNNLLNWQVYFITNALNEVLWIINIAIIATIIGNIMFIIFNPEWFRHIIKMILNIFAFTAVYSIYSVFPFNFSSFLIDWGLTIALIFIVTGIVIATIVELFLLIINILARFKLINE</sequence>
<dbReference type="EMBL" id="LMVM01000003">
    <property type="protein sequence ID" value="PAV05569.1"/>
    <property type="molecule type" value="Genomic_DNA"/>
</dbReference>
<accession>A0A2A2H810</accession>
<keyword evidence="1" id="KW-1133">Transmembrane helix</keyword>
<dbReference type="OrthoDB" id="71575at2157"/>
<evidence type="ECO:0000256" key="1">
    <source>
        <dbReference type="SAM" id="Phobius"/>
    </source>
</evidence>
<name>A0A2A2H810_METBR</name>
<feature type="transmembrane region" description="Helical" evidence="1">
    <location>
        <begin position="31"/>
        <end position="51"/>
    </location>
</feature>
<keyword evidence="1" id="KW-0812">Transmembrane</keyword>
<proteinExistence type="predicted"/>
<dbReference type="RefSeq" id="WP_095651975.1">
    <property type="nucleotide sequence ID" value="NZ_LMVM01000003.1"/>
</dbReference>
<dbReference type="AlphaFoldDB" id="A0A2A2H810"/>
<feature type="transmembrane region" description="Helical" evidence="1">
    <location>
        <begin position="96"/>
        <end position="121"/>
    </location>
</feature>
<evidence type="ECO:0000313" key="3">
    <source>
        <dbReference type="Proteomes" id="UP000217784"/>
    </source>
</evidence>
<keyword evidence="3" id="KW-1185">Reference proteome</keyword>
<reference evidence="2 3" key="1">
    <citation type="journal article" date="2017" name="BMC Genomics">
        <title>Genomic analysis of methanogenic archaea reveals a shift towards energy conservation.</title>
        <authorList>
            <person name="Gilmore S.P."/>
            <person name="Henske J.K."/>
            <person name="Sexton J.A."/>
            <person name="Solomon K.V."/>
            <person name="Seppala S."/>
            <person name="Yoo J.I."/>
            <person name="Huyett L.M."/>
            <person name="Pressman A."/>
            <person name="Cogan J.Z."/>
            <person name="Kivenson V."/>
            <person name="Peng X."/>
            <person name="Tan Y."/>
            <person name="Valentine D.L."/>
            <person name="O'Malley M.A."/>
        </authorList>
    </citation>
    <scope>NUCLEOTIDE SEQUENCE [LARGE SCALE GENOMIC DNA]</scope>
    <source>
        <strain evidence="2 3">M.o.H.</strain>
    </source>
</reference>
<feature type="transmembrane region" description="Helical" evidence="1">
    <location>
        <begin position="127"/>
        <end position="153"/>
    </location>
</feature>
<gene>
    <name evidence="2" type="ORF">ASJ80_08630</name>
</gene>